<name>K8E015_9FIRM</name>
<gene>
    <name evidence="4" type="primary">yfcE</name>
    <name evidence="4" type="ORF">DESHY_50095</name>
</gene>
<dbReference type="NCBIfam" id="NF006988">
    <property type="entry name" value="PRK09453.1"/>
    <property type="match status" value="1"/>
</dbReference>
<dbReference type="PANTHER" id="PTHR11124">
    <property type="entry name" value="VACUOLAR SORTING PROTEIN VPS29"/>
    <property type="match status" value="1"/>
</dbReference>
<dbReference type="Pfam" id="PF12850">
    <property type="entry name" value="Metallophos_2"/>
    <property type="match status" value="1"/>
</dbReference>
<dbReference type="RefSeq" id="WP_008412400.1">
    <property type="nucleotide sequence ID" value="NZ_CAOS01000012.1"/>
</dbReference>
<dbReference type="OrthoDB" id="9800565at2"/>
<evidence type="ECO:0000256" key="2">
    <source>
        <dbReference type="RuleBase" id="RU362039"/>
    </source>
</evidence>
<dbReference type="Proteomes" id="UP000009315">
    <property type="component" value="Unassembled WGS sequence"/>
</dbReference>
<organism evidence="4 5">
    <name type="scientific">Desulforamulus hydrothermalis Lam5 = DSM 18033</name>
    <dbReference type="NCBI Taxonomy" id="1121428"/>
    <lineage>
        <taxon>Bacteria</taxon>
        <taxon>Bacillati</taxon>
        <taxon>Bacillota</taxon>
        <taxon>Clostridia</taxon>
        <taxon>Eubacteriales</taxon>
        <taxon>Peptococcaceae</taxon>
        <taxon>Desulforamulus</taxon>
    </lineage>
</organism>
<dbReference type="GO" id="GO:0046872">
    <property type="term" value="F:metal ion binding"/>
    <property type="evidence" value="ECO:0007669"/>
    <property type="project" value="UniProtKB-KW"/>
</dbReference>
<evidence type="ECO:0000256" key="1">
    <source>
        <dbReference type="ARBA" id="ARBA00008950"/>
    </source>
</evidence>
<sequence length="182" mass="20114">MKIGVISDTHGSLLYFEKALQALGSVDLIIHGGDVLYHGPRNPLPPGYAPKDLAEKINSLSNLIFVRGNCDADVDQMMIRHPLQSPYVVMQLGNRKILAVHGYTREKQQYLQMAKDFQADLLICGHTHVKELVRDENLIILNPGSTALPKDGTHSAAIIDDHVVKLINIDSCEVLQELSLAE</sequence>
<comment type="similarity">
    <text evidence="1 2">Belongs to the metallophosphoesterase superfamily. YfcE family.</text>
</comment>
<accession>K8E015</accession>
<comment type="caution">
    <text evidence="4">The sequence shown here is derived from an EMBL/GenBank/DDBJ whole genome shotgun (WGS) entry which is preliminary data.</text>
</comment>
<proteinExistence type="inferred from homology"/>
<evidence type="ECO:0000313" key="5">
    <source>
        <dbReference type="Proteomes" id="UP000009315"/>
    </source>
</evidence>
<comment type="cofactor">
    <cofactor evidence="2">
        <name>a divalent metal cation</name>
        <dbReference type="ChEBI" id="CHEBI:60240"/>
    </cofactor>
</comment>
<dbReference type="STRING" id="1121428.DESHY_50095"/>
<keyword evidence="5" id="KW-1185">Reference proteome</keyword>
<keyword evidence="2" id="KW-0479">Metal-binding</keyword>
<dbReference type="InterPro" id="IPR029052">
    <property type="entry name" value="Metallo-depent_PP-like"/>
</dbReference>
<dbReference type="SUPFAM" id="SSF56300">
    <property type="entry name" value="Metallo-dependent phosphatases"/>
    <property type="match status" value="1"/>
</dbReference>
<evidence type="ECO:0000259" key="3">
    <source>
        <dbReference type="Pfam" id="PF12850"/>
    </source>
</evidence>
<dbReference type="AlphaFoldDB" id="K8E015"/>
<dbReference type="Gene3D" id="3.60.21.10">
    <property type="match status" value="1"/>
</dbReference>
<reference evidence="4 5" key="1">
    <citation type="journal article" date="2013" name="Genome Announc.">
        <title>Genome Sequence of the Sulfate-Reducing Bacterium Desulfotomaculum hydrothermale Lam5(T).</title>
        <authorList>
            <person name="Amin O."/>
            <person name="Fardeau M.L."/>
            <person name="Valette O."/>
            <person name="Hirschler-Rea A."/>
            <person name="Barbe V."/>
            <person name="Medigue C."/>
            <person name="Vacherie B."/>
            <person name="Ollivier B."/>
            <person name="Bertin P.N."/>
            <person name="Dolla A."/>
        </authorList>
    </citation>
    <scope>NUCLEOTIDE SEQUENCE [LARGE SCALE GENOMIC DNA]</scope>
    <source>
        <strain evidence="5">Lam5 / DSM 18033</strain>
    </source>
</reference>
<dbReference type="GO" id="GO:0016787">
    <property type="term" value="F:hydrolase activity"/>
    <property type="evidence" value="ECO:0007669"/>
    <property type="project" value="UniProtKB-UniRule"/>
</dbReference>
<dbReference type="eggNOG" id="COG0622">
    <property type="taxonomic scope" value="Bacteria"/>
</dbReference>
<dbReference type="InterPro" id="IPR041802">
    <property type="entry name" value="MPP_YfcE"/>
</dbReference>
<dbReference type="InterPro" id="IPR024654">
    <property type="entry name" value="Calcineurin-like_PHP_lpxH"/>
</dbReference>
<feature type="domain" description="Calcineurin-like phosphoesterase" evidence="3">
    <location>
        <begin position="1"/>
        <end position="160"/>
    </location>
</feature>
<dbReference type="EMBL" id="CAOS01000012">
    <property type="protein sequence ID" value="CCO08787.1"/>
    <property type="molecule type" value="Genomic_DNA"/>
</dbReference>
<evidence type="ECO:0000313" key="4">
    <source>
        <dbReference type="EMBL" id="CCO08787.1"/>
    </source>
</evidence>
<protein>
    <recommendedName>
        <fullName evidence="2">Phosphoesterase</fullName>
        <ecNumber evidence="2">3.1.4.-</ecNumber>
    </recommendedName>
</protein>
<dbReference type="EC" id="3.1.4.-" evidence="2"/>
<dbReference type="InterPro" id="IPR000979">
    <property type="entry name" value="Phosphodiesterase_MJ0936/Vps29"/>
</dbReference>
<dbReference type="NCBIfam" id="TIGR00040">
    <property type="entry name" value="yfcE"/>
    <property type="match status" value="1"/>
</dbReference>
<dbReference type="CDD" id="cd00841">
    <property type="entry name" value="MPP_YfcE"/>
    <property type="match status" value="1"/>
</dbReference>